<gene>
    <name evidence="2" type="ORF">GCM10010269_20770</name>
</gene>
<keyword evidence="3" id="KW-1185">Reference proteome</keyword>
<evidence type="ECO:0000259" key="1">
    <source>
        <dbReference type="Pfam" id="PF04149"/>
    </source>
</evidence>
<comment type="caution">
    <text evidence="2">The sequence shown here is derived from an EMBL/GenBank/DDBJ whole genome shotgun (WGS) entry which is preliminary data.</text>
</comment>
<dbReference type="Pfam" id="PF04149">
    <property type="entry name" value="DUF397"/>
    <property type="match status" value="1"/>
</dbReference>
<accession>A0A918FTY7</accession>
<name>A0A918FTY7_9ACTN</name>
<reference evidence="2" key="2">
    <citation type="submission" date="2020-09" db="EMBL/GenBank/DDBJ databases">
        <authorList>
            <person name="Sun Q."/>
            <person name="Ohkuma M."/>
        </authorList>
    </citation>
    <scope>NUCLEOTIDE SEQUENCE</scope>
    <source>
        <strain evidence="2">JCM 4386</strain>
    </source>
</reference>
<feature type="domain" description="DUF397" evidence="1">
    <location>
        <begin position="17"/>
        <end position="68"/>
    </location>
</feature>
<dbReference type="GeneID" id="97405696"/>
<sequence>MSKSKPAPSEFDLSAVEWVVSSHSGGGGDCVRVGTQDGFVLVGDSKNPDRLPHVYTPGEAKAWLLGAKDGEFDFLLGL</sequence>
<organism evidence="2 3">
    <name type="scientific">Streptomyces humidus</name>
    <dbReference type="NCBI Taxonomy" id="52259"/>
    <lineage>
        <taxon>Bacteria</taxon>
        <taxon>Bacillati</taxon>
        <taxon>Actinomycetota</taxon>
        <taxon>Actinomycetes</taxon>
        <taxon>Kitasatosporales</taxon>
        <taxon>Streptomycetaceae</taxon>
        <taxon>Streptomyces</taxon>
    </lineage>
</organism>
<evidence type="ECO:0000313" key="3">
    <source>
        <dbReference type="Proteomes" id="UP000606194"/>
    </source>
</evidence>
<proteinExistence type="predicted"/>
<dbReference type="AlphaFoldDB" id="A0A918FTY7"/>
<dbReference type="RefSeq" id="WP_006379209.1">
    <property type="nucleotide sequence ID" value="NZ_BMTL01000007.1"/>
</dbReference>
<reference evidence="2" key="1">
    <citation type="journal article" date="2014" name="Int. J. Syst. Evol. Microbiol.">
        <title>Complete genome sequence of Corynebacterium casei LMG S-19264T (=DSM 44701T), isolated from a smear-ripened cheese.</title>
        <authorList>
            <consortium name="US DOE Joint Genome Institute (JGI-PGF)"/>
            <person name="Walter F."/>
            <person name="Albersmeier A."/>
            <person name="Kalinowski J."/>
            <person name="Ruckert C."/>
        </authorList>
    </citation>
    <scope>NUCLEOTIDE SEQUENCE</scope>
    <source>
        <strain evidence="2">JCM 4386</strain>
    </source>
</reference>
<protein>
    <submittedName>
        <fullName evidence="2">DUF397 domain-containing protein</fullName>
    </submittedName>
</protein>
<dbReference type="InterPro" id="IPR007278">
    <property type="entry name" value="DUF397"/>
</dbReference>
<dbReference type="Proteomes" id="UP000606194">
    <property type="component" value="Unassembled WGS sequence"/>
</dbReference>
<evidence type="ECO:0000313" key="2">
    <source>
        <dbReference type="EMBL" id="GGR81436.1"/>
    </source>
</evidence>
<dbReference type="EMBL" id="BMTL01000007">
    <property type="protein sequence ID" value="GGR81436.1"/>
    <property type="molecule type" value="Genomic_DNA"/>
</dbReference>